<dbReference type="Proteomes" id="UP001172083">
    <property type="component" value="Unassembled WGS sequence"/>
</dbReference>
<reference evidence="1" key="1">
    <citation type="submission" date="2023-06" db="EMBL/GenBank/DDBJ databases">
        <title>Genomic of Agaribacillus aureum.</title>
        <authorList>
            <person name="Wang G."/>
        </authorList>
    </citation>
    <scope>NUCLEOTIDE SEQUENCE</scope>
    <source>
        <strain evidence="1">BMA12</strain>
    </source>
</reference>
<keyword evidence="2" id="KW-1185">Reference proteome</keyword>
<proteinExistence type="predicted"/>
<dbReference type="EMBL" id="JAUJEB010000001">
    <property type="protein sequence ID" value="MDN5210605.1"/>
    <property type="molecule type" value="Genomic_DNA"/>
</dbReference>
<protein>
    <recommendedName>
        <fullName evidence="3">ABM domain-containing protein</fullName>
    </recommendedName>
</protein>
<evidence type="ECO:0000313" key="1">
    <source>
        <dbReference type="EMBL" id="MDN5210605.1"/>
    </source>
</evidence>
<organism evidence="1 2">
    <name type="scientific">Agaribacillus aureus</name>
    <dbReference type="NCBI Taxonomy" id="3051825"/>
    <lineage>
        <taxon>Bacteria</taxon>
        <taxon>Pseudomonadati</taxon>
        <taxon>Bacteroidota</taxon>
        <taxon>Cytophagia</taxon>
        <taxon>Cytophagales</taxon>
        <taxon>Splendidivirgaceae</taxon>
        <taxon>Agaribacillus</taxon>
    </lineage>
</organism>
<sequence>MYIITWKYVTNHRNAQQFEFAYGSSGDWCALFKQSGHHRGSYLYKSDTTAYTYFLIDMWDTAEHYEKFKKQHKTKWEELDTHFRDLYDQEEKIGTFLSLD</sequence>
<dbReference type="Gene3D" id="3.30.70.100">
    <property type="match status" value="1"/>
</dbReference>
<evidence type="ECO:0008006" key="3">
    <source>
        <dbReference type="Google" id="ProtNLM"/>
    </source>
</evidence>
<gene>
    <name evidence="1" type="ORF">QQ020_01060</name>
</gene>
<accession>A0ABT8L1A0</accession>
<name>A0ABT8L1A0_9BACT</name>
<dbReference type="RefSeq" id="WP_346755948.1">
    <property type="nucleotide sequence ID" value="NZ_JAUJEB010000001.1"/>
</dbReference>
<evidence type="ECO:0000313" key="2">
    <source>
        <dbReference type="Proteomes" id="UP001172083"/>
    </source>
</evidence>
<comment type="caution">
    <text evidence="1">The sequence shown here is derived from an EMBL/GenBank/DDBJ whole genome shotgun (WGS) entry which is preliminary data.</text>
</comment>